<protein>
    <submittedName>
        <fullName evidence="4">NAD(P)-binding protein</fullName>
    </submittedName>
</protein>
<keyword evidence="2" id="KW-0521">NADP</keyword>
<dbReference type="GeneID" id="72001747"/>
<dbReference type="PANTHER" id="PTHR24320">
    <property type="entry name" value="RETINOL DEHYDROGENASE"/>
    <property type="match status" value="1"/>
</dbReference>
<dbReference type="SUPFAM" id="SSF51735">
    <property type="entry name" value="NAD(P)-binding Rossmann-fold domains"/>
    <property type="match status" value="1"/>
</dbReference>
<evidence type="ECO:0000256" key="2">
    <source>
        <dbReference type="ARBA" id="ARBA00022857"/>
    </source>
</evidence>
<dbReference type="InterPro" id="IPR036291">
    <property type="entry name" value="NAD(P)-bd_dom_sf"/>
</dbReference>
<reference evidence="4 5" key="1">
    <citation type="journal article" date="2021" name="Environ. Microbiol.">
        <title>Gene family expansions and transcriptome signatures uncover fungal adaptations to wood decay.</title>
        <authorList>
            <person name="Hage H."/>
            <person name="Miyauchi S."/>
            <person name="Viragh M."/>
            <person name="Drula E."/>
            <person name="Min B."/>
            <person name="Chaduli D."/>
            <person name="Navarro D."/>
            <person name="Favel A."/>
            <person name="Norest M."/>
            <person name="Lesage-Meessen L."/>
            <person name="Balint B."/>
            <person name="Merenyi Z."/>
            <person name="de Eugenio L."/>
            <person name="Morin E."/>
            <person name="Martinez A.T."/>
            <person name="Baldrian P."/>
            <person name="Stursova M."/>
            <person name="Martinez M.J."/>
            <person name="Novotny C."/>
            <person name="Magnuson J.K."/>
            <person name="Spatafora J.W."/>
            <person name="Maurice S."/>
            <person name="Pangilinan J."/>
            <person name="Andreopoulos W."/>
            <person name="LaButti K."/>
            <person name="Hundley H."/>
            <person name="Na H."/>
            <person name="Kuo A."/>
            <person name="Barry K."/>
            <person name="Lipzen A."/>
            <person name="Henrissat B."/>
            <person name="Riley R."/>
            <person name="Ahrendt S."/>
            <person name="Nagy L.G."/>
            <person name="Grigoriev I.V."/>
            <person name="Martin F."/>
            <person name="Rosso M.N."/>
        </authorList>
    </citation>
    <scope>NUCLEOTIDE SEQUENCE [LARGE SCALE GENOMIC DNA]</scope>
    <source>
        <strain evidence="4 5">CIRM-BRFM 1785</strain>
    </source>
</reference>
<dbReference type="InterPro" id="IPR002347">
    <property type="entry name" value="SDR_fam"/>
</dbReference>
<dbReference type="RefSeq" id="XP_047778486.1">
    <property type="nucleotide sequence ID" value="XM_047921015.1"/>
</dbReference>
<keyword evidence="5" id="KW-1185">Reference proteome</keyword>
<dbReference type="Gene3D" id="3.40.50.720">
    <property type="entry name" value="NAD(P)-binding Rossmann-like Domain"/>
    <property type="match status" value="1"/>
</dbReference>
<evidence type="ECO:0000256" key="1">
    <source>
        <dbReference type="ARBA" id="ARBA00006484"/>
    </source>
</evidence>
<sequence>MGVLWSFVRYSGTIHRQSRPPEPVFSVNHVPDLTGRVILVTGGNDGIGKETIRALLEHNAKVYMASRDQKKAEAAIEELKDKTGKEALFLKLDLASLASVRQAASQFLSLERELHVLYNNAGVSNTPIDWLTDDGYDMTFGTNIVGHFLLTQLLMPALQTGKITSPDHYARVIWLSSFAQYLSPLDFDAFKDTPQRRRTGSDIMYCQSKLASVMLAREYARRYGEQGIVALSVNPGTYLACSARGHIHEHSYATGNIYTGILRHASKVNLAFTKLFIKRYPVEYGALTQLWAGTMPEALTHNGEYVVPWARIADRARSEAYDDQICARLWDWLENEVKEN</sequence>
<evidence type="ECO:0000313" key="4">
    <source>
        <dbReference type="EMBL" id="KAH9836201.1"/>
    </source>
</evidence>
<dbReference type="InterPro" id="IPR020904">
    <property type="entry name" value="Sc_DH/Rdtase_CS"/>
</dbReference>
<dbReference type="EMBL" id="JADCUA010000011">
    <property type="protein sequence ID" value="KAH9836201.1"/>
    <property type="molecule type" value="Genomic_DNA"/>
</dbReference>
<accession>A0ABQ8KEP6</accession>
<dbReference type="PANTHER" id="PTHR24320:SF282">
    <property type="entry name" value="WW DOMAIN-CONTAINING OXIDOREDUCTASE"/>
    <property type="match status" value="1"/>
</dbReference>
<dbReference type="PRINTS" id="PR00081">
    <property type="entry name" value="GDHRDH"/>
</dbReference>
<evidence type="ECO:0000313" key="5">
    <source>
        <dbReference type="Proteomes" id="UP000814176"/>
    </source>
</evidence>
<evidence type="ECO:0000256" key="3">
    <source>
        <dbReference type="ARBA" id="ARBA00023002"/>
    </source>
</evidence>
<comment type="similarity">
    <text evidence="1">Belongs to the short-chain dehydrogenases/reductases (SDR) family.</text>
</comment>
<organism evidence="4 5">
    <name type="scientific">Rhodofomes roseus</name>
    <dbReference type="NCBI Taxonomy" id="34475"/>
    <lineage>
        <taxon>Eukaryota</taxon>
        <taxon>Fungi</taxon>
        <taxon>Dikarya</taxon>
        <taxon>Basidiomycota</taxon>
        <taxon>Agaricomycotina</taxon>
        <taxon>Agaricomycetes</taxon>
        <taxon>Polyporales</taxon>
        <taxon>Rhodofomes</taxon>
    </lineage>
</organism>
<name>A0ABQ8KEP6_9APHY</name>
<comment type="caution">
    <text evidence="4">The sequence shown here is derived from an EMBL/GenBank/DDBJ whole genome shotgun (WGS) entry which is preliminary data.</text>
</comment>
<dbReference type="Proteomes" id="UP000814176">
    <property type="component" value="Unassembled WGS sequence"/>
</dbReference>
<gene>
    <name evidence="4" type="ORF">C8Q71DRAFT_71506</name>
</gene>
<keyword evidence="3" id="KW-0560">Oxidoreductase</keyword>
<proteinExistence type="inferred from homology"/>
<dbReference type="Pfam" id="PF00106">
    <property type="entry name" value="adh_short"/>
    <property type="match status" value="1"/>
</dbReference>
<dbReference type="PROSITE" id="PS00061">
    <property type="entry name" value="ADH_SHORT"/>
    <property type="match status" value="1"/>
</dbReference>